<dbReference type="RefSeq" id="WP_015396119.1">
    <property type="nucleotide sequence ID" value="NC_020294.1"/>
</dbReference>
<dbReference type="OrthoDB" id="9803010at2"/>
<dbReference type="eggNOG" id="COG1088">
    <property type="taxonomic scope" value="Bacteria"/>
</dbReference>
<evidence type="ECO:0000256" key="3">
    <source>
        <dbReference type="ARBA" id="ARBA00008178"/>
    </source>
</evidence>
<evidence type="ECO:0000259" key="8">
    <source>
        <dbReference type="Pfam" id="PF16363"/>
    </source>
</evidence>
<dbReference type="EMBL" id="CP003803">
    <property type="protein sequence ID" value="AGF46708.1"/>
    <property type="molecule type" value="Genomic_DNA"/>
</dbReference>
<dbReference type="PATRIC" id="fig|1208919.3.peg.145"/>
<organism evidence="9 10">
    <name type="scientific">Candidatus Kinetoplastidibacterium desouzai TCC079E</name>
    <dbReference type="NCBI Taxonomy" id="1208919"/>
    <lineage>
        <taxon>Bacteria</taxon>
        <taxon>Pseudomonadati</taxon>
        <taxon>Pseudomonadota</taxon>
        <taxon>Betaproteobacteria</taxon>
        <taxon>Candidatus Kinetoplastidibacterium</taxon>
    </lineage>
</organism>
<evidence type="ECO:0000256" key="1">
    <source>
        <dbReference type="ARBA" id="ARBA00001539"/>
    </source>
</evidence>
<dbReference type="InterPro" id="IPR036291">
    <property type="entry name" value="NAD(P)-bd_dom_sf"/>
</dbReference>
<keyword evidence="10" id="KW-1185">Reference proteome</keyword>
<dbReference type="STRING" id="1208919.CDSE_0378"/>
<keyword evidence="5" id="KW-0520">NAD</keyword>
<feature type="domain" description="NAD(P)-binding" evidence="8">
    <location>
        <begin position="4"/>
        <end position="324"/>
    </location>
</feature>
<name>M1L1S8_9PROT</name>
<evidence type="ECO:0000256" key="6">
    <source>
        <dbReference type="ARBA" id="ARBA00023239"/>
    </source>
</evidence>
<keyword evidence="6 7" id="KW-0456">Lyase</keyword>
<evidence type="ECO:0000256" key="5">
    <source>
        <dbReference type="ARBA" id="ARBA00023027"/>
    </source>
</evidence>
<comment type="similarity">
    <text evidence="3 7">Belongs to the NAD(P)-dependent epimerase/dehydratase family. dTDP-glucose dehydratase subfamily.</text>
</comment>
<dbReference type="HOGENOM" id="CLU_007383_1_14_4"/>
<evidence type="ECO:0000256" key="4">
    <source>
        <dbReference type="ARBA" id="ARBA00011990"/>
    </source>
</evidence>
<evidence type="ECO:0000256" key="7">
    <source>
        <dbReference type="RuleBase" id="RU004473"/>
    </source>
</evidence>
<comment type="catalytic activity">
    <reaction evidence="1 7">
        <text>dTDP-alpha-D-glucose = dTDP-4-dehydro-6-deoxy-alpha-D-glucose + H2O</text>
        <dbReference type="Rhea" id="RHEA:17221"/>
        <dbReference type="ChEBI" id="CHEBI:15377"/>
        <dbReference type="ChEBI" id="CHEBI:57477"/>
        <dbReference type="ChEBI" id="CHEBI:57649"/>
        <dbReference type="EC" id="4.2.1.46"/>
    </reaction>
</comment>
<dbReference type="EC" id="4.2.1.46" evidence="4 7"/>
<sequence length="337" mass="38706">MTILVTGGAGFIGSNFIESWFSLSTEKVINLDSLNYAANIEKISQFTNKYNYEFIKGDIGNEHLVKNLLKIYKPTTIINFAAETHVDTSIKNPNIFIKNNVVSFFNLINISKEYWNSLNMQCRSSFKFIQISTDEIYGSLKKTDAPFTENSPYKTNNPYSASKASANHIAQAFFTTYGFPTILTICTNNYGPYQFVEKFIPNVINSAINNQYIPIYGNGEQIRDWIYVKDHCNALIELIKYGTPGESYNIGNNNEVTNIKLAIFICDILDELSPKQCGDNYKNQIKFIHDRPGHDVRYSINANKIIKHTKWIPIESLESGMRKTIYWYLNKKQEKKF</sequence>
<dbReference type="KEGG" id="kde:CDSE_0378"/>
<dbReference type="PANTHER" id="PTHR43000">
    <property type="entry name" value="DTDP-D-GLUCOSE 4,6-DEHYDRATASE-RELATED"/>
    <property type="match status" value="1"/>
</dbReference>
<dbReference type="Gene3D" id="3.90.25.10">
    <property type="entry name" value="UDP-galactose 4-epimerase, domain 1"/>
    <property type="match status" value="1"/>
</dbReference>
<evidence type="ECO:0000313" key="9">
    <source>
        <dbReference type="EMBL" id="AGF46708.1"/>
    </source>
</evidence>
<dbReference type="SUPFAM" id="SSF51735">
    <property type="entry name" value="NAD(P)-binding Rossmann-fold domains"/>
    <property type="match status" value="1"/>
</dbReference>
<dbReference type="InterPro" id="IPR016040">
    <property type="entry name" value="NAD(P)-bd_dom"/>
</dbReference>
<reference evidence="9 10" key="1">
    <citation type="journal article" date="2013" name="Genome Biol. Evol.">
        <title>Genome evolution and phylogenomic analysis of candidatus kinetoplastibacterium, the betaproteobacterial endosymbionts of strigomonas and angomonas.</title>
        <authorList>
            <person name="Alves J.M."/>
            <person name="Serrano M.G."/>
            <person name="Maia da Silva F."/>
            <person name="Voegtly L.J."/>
            <person name="Matveyev A.V."/>
            <person name="Teixeira M.M."/>
            <person name="Camargo E.P."/>
            <person name="Buck G.A."/>
        </authorList>
    </citation>
    <scope>NUCLEOTIDE SEQUENCE [LARGE SCALE GENOMIC DNA]</scope>
    <source>
        <strain evidence="9 10">TCC079E</strain>
    </source>
</reference>
<dbReference type="CDD" id="cd05246">
    <property type="entry name" value="dTDP_GD_SDR_e"/>
    <property type="match status" value="1"/>
</dbReference>
<gene>
    <name evidence="9" type="ORF">CDSE_0378</name>
</gene>
<dbReference type="InterPro" id="IPR005888">
    <property type="entry name" value="dTDP_Gluc_deHydtase"/>
</dbReference>
<dbReference type="Proteomes" id="UP000011547">
    <property type="component" value="Chromosome"/>
</dbReference>
<dbReference type="Pfam" id="PF16363">
    <property type="entry name" value="GDP_Man_Dehyd"/>
    <property type="match status" value="1"/>
</dbReference>
<accession>M1L1S8</accession>
<dbReference type="GO" id="GO:0009225">
    <property type="term" value="P:nucleotide-sugar metabolic process"/>
    <property type="evidence" value="ECO:0007669"/>
    <property type="project" value="InterPro"/>
</dbReference>
<dbReference type="NCBIfam" id="TIGR01181">
    <property type="entry name" value="dTDP_gluc_dehyt"/>
    <property type="match status" value="1"/>
</dbReference>
<dbReference type="Gene3D" id="3.40.50.720">
    <property type="entry name" value="NAD(P)-binding Rossmann-like Domain"/>
    <property type="match status" value="1"/>
</dbReference>
<protein>
    <recommendedName>
        <fullName evidence="4 7">dTDP-glucose 4,6-dehydratase</fullName>
        <ecNumber evidence="4 7">4.2.1.46</ecNumber>
    </recommendedName>
</protein>
<proteinExistence type="inferred from homology"/>
<evidence type="ECO:0000313" key="10">
    <source>
        <dbReference type="Proteomes" id="UP000011547"/>
    </source>
</evidence>
<comment type="cofactor">
    <cofactor evidence="2 7">
        <name>NAD(+)</name>
        <dbReference type="ChEBI" id="CHEBI:57540"/>
    </cofactor>
</comment>
<evidence type="ECO:0000256" key="2">
    <source>
        <dbReference type="ARBA" id="ARBA00001911"/>
    </source>
</evidence>
<dbReference type="GO" id="GO:0008460">
    <property type="term" value="F:dTDP-glucose 4,6-dehydratase activity"/>
    <property type="evidence" value="ECO:0007669"/>
    <property type="project" value="UniProtKB-EC"/>
</dbReference>
<dbReference type="AlphaFoldDB" id="M1L1S8"/>